<dbReference type="Proteomes" id="UP001419268">
    <property type="component" value="Unassembled WGS sequence"/>
</dbReference>
<evidence type="ECO:0000256" key="1">
    <source>
        <dbReference type="SAM" id="MobiDB-lite"/>
    </source>
</evidence>
<dbReference type="PANTHER" id="PTHR46756:SF18">
    <property type="entry name" value="GAS2-LIKE PROTEIN PICKLED EGGS"/>
    <property type="match status" value="1"/>
</dbReference>
<dbReference type="GO" id="GO:0008093">
    <property type="term" value="F:cytoskeletal anchor activity"/>
    <property type="evidence" value="ECO:0007669"/>
    <property type="project" value="TreeGrafter"/>
</dbReference>
<comment type="caution">
    <text evidence="3">The sequence shown here is derived from an EMBL/GenBank/DDBJ whole genome shotgun (WGS) entry which is preliminary data.</text>
</comment>
<keyword evidence="4" id="KW-1185">Reference proteome</keyword>
<proteinExistence type="predicted"/>
<feature type="region of interest" description="Disordered" evidence="1">
    <location>
        <begin position="804"/>
        <end position="838"/>
    </location>
</feature>
<accession>A0AAP0LBS2</accession>
<dbReference type="PANTHER" id="PTHR46756">
    <property type="entry name" value="TRANSGELIN"/>
    <property type="match status" value="1"/>
</dbReference>
<dbReference type="SUPFAM" id="SSF47576">
    <property type="entry name" value="Calponin-homology domain, CH-domain"/>
    <property type="match status" value="1"/>
</dbReference>
<evidence type="ECO:0008006" key="5">
    <source>
        <dbReference type="Google" id="ProtNLM"/>
    </source>
</evidence>
<dbReference type="GO" id="GO:0005884">
    <property type="term" value="C:actin filament"/>
    <property type="evidence" value="ECO:0007669"/>
    <property type="project" value="TreeGrafter"/>
</dbReference>
<feature type="transmembrane region" description="Helical" evidence="2">
    <location>
        <begin position="764"/>
        <end position="783"/>
    </location>
</feature>
<dbReference type="AlphaFoldDB" id="A0AAP0LBS2"/>
<dbReference type="InterPro" id="IPR036872">
    <property type="entry name" value="CH_dom_sf"/>
</dbReference>
<dbReference type="CDD" id="cd00014">
    <property type="entry name" value="CH_SF"/>
    <property type="match status" value="1"/>
</dbReference>
<evidence type="ECO:0000313" key="3">
    <source>
        <dbReference type="EMBL" id="KAK9167660.1"/>
    </source>
</evidence>
<dbReference type="EMBL" id="JBBNAG010000001">
    <property type="protein sequence ID" value="KAK9167660.1"/>
    <property type="molecule type" value="Genomic_DNA"/>
</dbReference>
<name>A0AAP0LBS2_9MAGN</name>
<keyword evidence="2" id="KW-0472">Membrane</keyword>
<protein>
    <recommendedName>
        <fullName evidence="5">Calponin-homology (CH) domain-containing protein</fullName>
    </recommendedName>
</protein>
<reference evidence="3 4" key="1">
    <citation type="submission" date="2024-01" db="EMBL/GenBank/DDBJ databases">
        <title>Genome assemblies of Stephania.</title>
        <authorList>
            <person name="Yang L."/>
        </authorList>
    </citation>
    <scope>NUCLEOTIDE SEQUENCE [LARGE SCALE GENOMIC DNA]</scope>
    <source>
        <strain evidence="3">JXDWG</strain>
        <tissue evidence="3">Leaf</tissue>
    </source>
</reference>
<organism evidence="3 4">
    <name type="scientific">Stephania cephalantha</name>
    <dbReference type="NCBI Taxonomy" id="152367"/>
    <lineage>
        <taxon>Eukaryota</taxon>
        <taxon>Viridiplantae</taxon>
        <taxon>Streptophyta</taxon>
        <taxon>Embryophyta</taxon>
        <taxon>Tracheophyta</taxon>
        <taxon>Spermatophyta</taxon>
        <taxon>Magnoliopsida</taxon>
        <taxon>Ranunculales</taxon>
        <taxon>Menispermaceae</taxon>
        <taxon>Menispermoideae</taxon>
        <taxon>Cissampelideae</taxon>
        <taxon>Stephania</taxon>
    </lineage>
</organism>
<gene>
    <name evidence="3" type="ORF">Scep_002851</name>
</gene>
<dbReference type="GO" id="GO:0051764">
    <property type="term" value="P:actin crosslink formation"/>
    <property type="evidence" value="ECO:0007669"/>
    <property type="project" value="TreeGrafter"/>
</dbReference>
<dbReference type="GO" id="GO:0051015">
    <property type="term" value="F:actin filament binding"/>
    <property type="evidence" value="ECO:0007669"/>
    <property type="project" value="TreeGrafter"/>
</dbReference>
<keyword evidence="2" id="KW-1133">Transmembrane helix</keyword>
<evidence type="ECO:0000313" key="4">
    <source>
        <dbReference type="Proteomes" id="UP001419268"/>
    </source>
</evidence>
<dbReference type="Gene3D" id="1.10.418.10">
    <property type="entry name" value="Calponin-like domain"/>
    <property type="match status" value="1"/>
</dbReference>
<keyword evidence="2" id="KW-0812">Transmembrane</keyword>
<evidence type="ECO:0000256" key="2">
    <source>
        <dbReference type="SAM" id="Phobius"/>
    </source>
</evidence>
<sequence>MGRFEEDRRVWVDSSPSSAESTFRELDDVFLQTQARIWVGEVVHSRLDEDTPIADLLADGKLLFQVSRVIWKMLLTKSVNFRYSSAYFSESKAYRKSSWKYMAYSNVDSFLKICQILGLTSIDLFSSSDVVEKRNTRRVCMCIRSFSMKARSRDLNVPDFDGVTYSIAMPTDMVGCIRRSLEKSQDQFLRSSDLCDSYKGGKPRYRQRSWDVGDATCYDSNSEEFEDLRNNYQELGFDSPSLSTSHDDASLVVSDAENSPSGSLMLTENLTSACATIQSIVQCQEKGGSNSSQNELTSLAEWPPSTSSMPNDNHQAPNDVINEVSNCPQVRRSSDNTEFATMHPTTSENSISCIVDTVDYEDKFEAHGYFCSPFILVKQAQDLDSVCTGMSSITGYESENMVKYGVSSDSSTCDIDKLRSETNAEDVDSTNYLPSVECQLKELSIDATSLSTCSEHVHRPPVLFSGYMACLQSNVLYSVPAVKDEEKCIDHATGGNDPTQFSCRGTSICNCAWHGNASEDIAVQQSFIRDRATAFYENSSFANYSVQHQTITHSVLDIPEDKHVLPSSVSIQPVESVCVVLDDPDAYSGRPSSVTTYGVYQVTQKSGLDAFEEKTGPPSSVNMEFKESGCPLADHLGDETEKGQGQLVNGHAVHSVALECADVPDNAVRVSDKDDCLSDDEDSVKDDKDSIQFKSISTKADESNDPSLYLEHDNVEAYIYQYPVVKNVTDDTAIAVGNVEEDEEKCEKDESCNGTKKPKSHKRVLLKSVAGGATLIGVFFFLFNRRRKCGNGDAYRSTPLSIQVRKGDQAEVTNSKPNEQKKGRINGVYPGDKLKFQD</sequence>